<dbReference type="EMBL" id="VKKY01000001">
    <property type="protein sequence ID" value="KAA3439444.1"/>
    <property type="molecule type" value="Genomic_DNA"/>
</dbReference>
<gene>
    <name evidence="2" type="ORF">FOA19_01780</name>
</gene>
<accession>A0A5B6TFP5</accession>
<evidence type="ECO:0000259" key="1">
    <source>
        <dbReference type="Pfam" id="PF03724"/>
    </source>
</evidence>
<dbReference type="Gene3D" id="2.40.128.270">
    <property type="match status" value="1"/>
</dbReference>
<protein>
    <submittedName>
        <fullName evidence="2">META domain-containing protein</fullName>
    </submittedName>
</protein>
<organism evidence="2 3">
    <name type="scientific">Rufibacter hautae</name>
    <dbReference type="NCBI Taxonomy" id="2595005"/>
    <lineage>
        <taxon>Bacteria</taxon>
        <taxon>Pseudomonadati</taxon>
        <taxon>Bacteroidota</taxon>
        <taxon>Cytophagia</taxon>
        <taxon>Cytophagales</taxon>
        <taxon>Hymenobacteraceae</taxon>
        <taxon>Rufibacter</taxon>
    </lineage>
</organism>
<dbReference type="Proteomes" id="UP000324133">
    <property type="component" value="Unassembled WGS sequence"/>
</dbReference>
<comment type="caution">
    <text evidence="2">The sequence shown here is derived from an EMBL/GenBank/DDBJ whole genome shotgun (WGS) entry which is preliminary data.</text>
</comment>
<name>A0A5B6TFP5_9BACT</name>
<dbReference type="OrthoDB" id="953642at2"/>
<dbReference type="AlphaFoldDB" id="A0A5B6TFP5"/>
<proteinExistence type="predicted"/>
<sequence length="174" mass="19542">MTRLLKSHFLYARTVLVLLGSLLFWGCSDASDDPALSLQGSWMLSQVEPAAYNNFAAPDLSMCADLFFTKEEEPAASDRMWGYKMSGDLTENSYQGNYQVTQEALYNQGGEIDFVNLGYTEVAAAPHVKQFESYYLQTLQDVDRFEVKNDILTLWSSEKNLKLVFVRGASSCGK</sequence>
<dbReference type="InterPro" id="IPR038670">
    <property type="entry name" value="HslJ-like_sf"/>
</dbReference>
<dbReference type="RefSeq" id="WP_149089087.1">
    <property type="nucleotide sequence ID" value="NZ_VKKY01000001.1"/>
</dbReference>
<evidence type="ECO:0000313" key="3">
    <source>
        <dbReference type="Proteomes" id="UP000324133"/>
    </source>
</evidence>
<evidence type="ECO:0000313" key="2">
    <source>
        <dbReference type="EMBL" id="KAA3439444.1"/>
    </source>
</evidence>
<reference evidence="2 3" key="1">
    <citation type="submission" date="2019-07" db="EMBL/GenBank/DDBJ databases">
        <title>Rufibacter sp. nov., isolated from lake sediment.</title>
        <authorList>
            <person name="Qu J.-H."/>
        </authorList>
    </citation>
    <scope>NUCLEOTIDE SEQUENCE [LARGE SCALE GENOMIC DNA]</scope>
    <source>
        <strain evidence="2 3">NBS58-1</strain>
    </source>
</reference>
<dbReference type="InterPro" id="IPR005184">
    <property type="entry name" value="DUF306_Meta_HslJ"/>
</dbReference>
<keyword evidence="3" id="KW-1185">Reference proteome</keyword>
<feature type="domain" description="DUF306" evidence="1">
    <location>
        <begin position="40"/>
        <end position="163"/>
    </location>
</feature>
<dbReference type="Pfam" id="PF03724">
    <property type="entry name" value="META"/>
    <property type="match status" value="1"/>
</dbReference>